<keyword evidence="3" id="KW-1185">Reference proteome</keyword>
<keyword evidence="1" id="KW-0812">Transmembrane</keyword>
<dbReference type="SUPFAM" id="SSF81442">
    <property type="entry name" value="Cytochrome c oxidase subunit I-like"/>
    <property type="match status" value="1"/>
</dbReference>
<dbReference type="AlphaFoldDB" id="A0A6P1BR31"/>
<accession>A0A6P1BR31</accession>
<protein>
    <recommendedName>
        <fullName evidence="4">Cytochrome-c oxidase</fullName>
    </recommendedName>
</protein>
<feature type="transmembrane region" description="Helical" evidence="1">
    <location>
        <begin position="96"/>
        <end position="117"/>
    </location>
</feature>
<keyword evidence="1" id="KW-1133">Transmembrane helix</keyword>
<name>A0A6P1BR31_9BRAD</name>
<evidence type="ECO:0008006" key="4">
    <source>
        <dbReference type="Google" id="ProtNLM"/>
    </source>
</evidence>
<dbReference type="Proteomes" id="UP000468531">
    <property type="component" value="Unassembled WGS sequence"/>
</dbReference>
<dbReference type="RefSeq" id="WP_163159642.1">
    <property type="nucleotide sequence ID" value="NZ_VKHP01000158.1"/>
</dbReference>
<dbReference type="InterPro" id="IPR036927">
    <property type="entry name" value="Cyt_c_oxase-like_su1_sf"/>
</dbReference>
<proteinExistence type="predicted"/>
<dbReference type="EMBL" id="VKHP01000158">
    <property type="protein sequence ID" value="NEV00063.1"/>
    <property type="molecule type" value="Genomic_DNA"/>
</dbReference>
<organism evidence="2 3">
    <name type="scientific">Bradyrhizobium uaiense</name>
    <dbReference type="NCBI Taxonomy" id="2594946"/>
    <lineage>
        <taxon>Bacteria</taxon>
        <taxon>Pseudomonadati</taxon>
        <taxon>Pseudomonadota</taxon>
        <taxon>Alphaproteobacteria</taxon>
        <taxon>Hyphomicrobiales</taxon>
        <taxon>Nitrobacteraceae</taxon>
        <taxon>Bradyrhizobium</taxon>
    </lineage>
</organism>
<dbReference type="Gene3D" id="1.20.210.10">
    <property type="entry name" value="Cytochrome c oxidase-like, subunit I domain"/>
    <property type="match status" value="1"/>
</dbReference>
<feature type="transmembrane region" description="Helical" evidence="1">
    <location>
        <begin position="68"/>
        <end position="90"/>
    </location>
</feature>
<evidence type="ECO:0000313" key="2">
    <source>
        <dbReference type="EMBL" id="NEV00063.1"/>
    </source>
</evidence>
<gene>
    <name evidence="2" type="ORF">FNJ47_30660</name>
</gene>
<evidence type="ECO:0000313" key="3">
    <source>
        <dbReference type="Proteomes" id="UP000468531"/>
    </source>
</evidence>
<sequence length="128" mass="13205">MISALLMRASAVLALVGMAMGMAMGITHDFALAPAHAHLNLLGFVALFLFGLYYHAVPDAAASVLGKVQAWTAIVGAVVFPIGIAAELLAEPMLHPLVVVGSIIVFAGAALFAVVVFRHGTQGRRGAD</sequence>
<reference evidence="2 3" key="1">
    <citation type="journal article" date="2020" name="Arch. Microbiol.">
        <title>Bradyrhizobium uaiense sp. nov., a new highly efficient cowpea symbiont.</title>
        <authorList>
            <person name="Cabral Michel D."/>
            <person name="Azarias Guimaraes A."/>
            <person name="Martins da Costa E."/>
            <person name="Soares de Carvalho T."/>
            <person name="Balsanelli E."/>
            <person name="Willems A."/>
            <person name="Maltempi de Souza E."/>
            <person name="de Souza Moreira F.M."/>
        </authorList>
    </citation>
    <scope>NUCLEOTIDE SEQUENCE [LARGE SCALE GENOMIC DNA]</scope>
    <source>
        <strain evidence="2 3">UFLA 03-164</strain>
    </source>
</reference>
<feature type="transmembrane region" description="Helical" evidence="1">
    <location>
        <begin position="35"/>
        <end position="56"/>
    </location>
</feature>
<comment type="caution">
    <text evidence="2">The sequence shown here is derived from an EMBL/GenBank/DDBJ whole genome shotgun (WGS) entry which is preliminary data.</text>
</comment>
<keyword evidence="1" id="KW-0472">Membrane</keyword>
<evidence type="ECO:0000256" key="1">
    <source>
        <dbReference type="SAM" id="Phobius"/>
    </source>
</evidence>